<dbReference type="CDD" id="cd09871">
    <property type="entry name" value="PIN_MtVapC28-VapC30-like"/>
    <property type="match status" value="1"/>
</dbReference>
<reference evidence="3 4" key="1">
    <citation type="submission" date="2019-05" db="EMBL/GenBank/DDBJ databases">
        <authorList>
            <person name="Pankratov T."/>
            <person name="Grouzdev D."/>
        </authorList>
    </citation>
    <scope>NUCLEOTIDE SEQUENCE [LARGE SCALE GENOMIC DNA]</scope>
    <source>
        <strain evidence="3 4">KEBCLARHB70R</strain>
    </source>
</reference>
<evidence type="ECO:0000256" key="1">
    <source>
        <dbReference type="SAM" id="MobiDB-lite"/>
    </source>
</evidence>
<dbReference type="Pfam" id="PF07704">
    <property type="entry name" value="PSK_trans_fac"/>
    <property type="match status" value="1"/>
</dbReference>
<keyword evidence="4" id="KW-1185">Reference proteome</keyword>
<feature type="domain" description="PIN" evidence="2">
    <location>
        <begin position="88"/>
        <end position="210"/>
    </location>
</feature>
<dbReference type="AlphaFoldDB" id="A0A5R9J567"/>
<dbReference type="InterPro" id="IPR011660">
    <property type="entry name" value="VapB-like"/>
</dbReference>
<dbReference type="OrthoDB" id="9814421at2"/>
<evidence type="ECO:0000313" key="3">
    <source>
        <dbReference type="EMBL" id="TLU72764.1"/>
    </source>
</evidence>
<dbReference type="InterPro" id="IPR029060">
    <property type="entry name" value="PIN-like_dom_sf"/>
</dbReference>
<comment type="caution">
    <text evidence="3">The sequence shown here is derived from an EMBL/GenBank/DDBJ whole genome shotgun (WGS) entry which is preliminary data.</text>
</comment>
<dbReference type="SUPFAM" id="SSF88723">
    <property type="entry name" value="PIN domain-like"/>
    <property type="match status" value="1"/>
</dbReference>
<name>A0A5R9J567_9PROT</name>
<sequence>MALSLKDKESDRLAREVASLTGETLTDTIGKGPGRTTGARTPAAGPDRQPDRATDGAEPGTCATAGRRSPDPERDRGIRRHRSPGPMAIDTSAVVAILFDQADRFSYAATIDAASVRFTSAVTRIGLSLVVEGPKREAGRDGLDRFSALTGMKVVSVTPEQARLATVASRKFGKGMLPAGLDIGDRFPYALASATGRPLLFKGNESSRTDIKSAVARPGVS</sequence>
<evidence type="ECO:0000313" key="4">
    <source>
        <dbReference type="Proteomes" id="UP000305654"/>
    </source>
</evidence>
<feature type="region of interest" description="Disordered" evidence="1">
    <location>
        <begin position="1"/>
        <end position="86"/>
    </location>
</feature>
<feature type="compositionally biased region" description="Basic and acidic residues" evidence="1">
    <location>
        <begin position="1"/>
        <end position="15"/>
    </location>
</feature>
<protein>
    <submittedName>
        <fullName evidence="3">PIN domain-containing protein</fullName>
    </submittedName>
</protein>
<dbReference type="EMBL" id="VCDI01000003">
    <property type="protein sequence ID" value="TLU72764.1"/>
    <property type="molecule type" value="Genomic_DNA"/>
</dbReference>
<dbReference type="Pfam" id="PF01850">
    <property type="entry name" value="PIN"/>
    <property type="match status" value="1"/>
</dbReference>
<accession>A0A5R9J567</accession>
<organism evidence="3 4">
    <name type="scientific">Lichenicoccus roseus</name>
    <dbReference type="NCBI Taxonomy" id="2683649"/>
    <lineage>
        <taxon>Bacteria</taxon>
        <taxon>Pseudomonadati</taxon>
        <taxon>Pseudomonadota</taxon>
        <taxon>Alphaproteobacteria</taxon>
        <taxon>Acetobacterales</taxon>
        <taxon>Acetobacteraceae</taxon>
        <taxon>Lichenicoccus</taxon>
    </lineage>
</organism>
<gene>
    <name evidence="3" type="ORF">FE263_12140</name>
</gene>
<dbReference type="Proteomes" id="UP000305654">
    <property type="component" value="Unassembled WGS sequence"/>
</dbReference>
<proteinExistence type="predicted"/>
<evidence type="ECO:0000259" key="2">
    <source>
        <dbReference type="Pfam" id="PF01850"/>
    </source>
</evidence>
<dbReference type="Gene3D" id="3.40.50.1010">
    <property type="entry name" value="5'-nuclease"/>
    <property type="match status" value="1"/>
</dbReference>
<dbReference type="InterPro" id="IPR002716">
    <property type="entry name" value="PIN_dom"/>
</dbReference>